<dbReference type="GO" id="GO:0009307">
    <property type="term" value="P:DNA restriction-modification system"/>
    <property type="evidence" value="ECO:0007669"/>
    <property type="project" value="InterPro"/>
</dbReference>
<evidence type="ECO:0000259" key="2">
    <source>
        <dbReference type="Pfam" id="PF14338"/>
    </source>
</evidence>
<keyword evidence="4" id="KW-1185">Reference proteome</keyword>
<gene>
    <name evidence="3" type="ORF">H1Q58_03375</name>
</gene>
<protein>
    <submittedName>
        <fullName evidence="3">Restriction endonuclease</fullName>
    </submittedName>
</protein>
<keyword evidence="3" id="KW-0255">Endonuclease</keyword>
<feature type="domain" description="Restriction system protein Mrr-like N-terminal" evidence="2">
    <location>
        <begin position="6"/>
        <end position="90"/>
    </location>
</feature>
<dbReference type="Pfam" id="PF14338">
    <property type="entry name" value="Mrr_N"/>
    <property type="match status" value="1"/>
</dbReference>
<organism evidence="3 4">
    <name type="scientific">Planococcus maritimus</name>
    <dbReference type="NCBI Taxonomy" id="192421"/>
    <lineage>
        <taxon>Bacteria</taxon>
        <taxon>Bacillati</taxon>
        <taxon>Bacillota</taxon>
        <taxon>Bacilli</taxon>
        <taxon>Bacillales</taxon>
        <taxon>Caryophanaceae</taxon>
        <taxon>Planococcus</taxon>
    </lineage>
</organism>
<dbReference type="InterPro" id="IPR011335">
    <property type="entry name" value="Restrct_endonuc-II-like"/>
</dbReference>
<dbReference type="PANTHER" id="PTHR30015:SF7">
    <property type="entry name" value="TYPE IV METHYL-DIRECTED RESTRICTION ENZYME ECOKMRR"/>
    <property type="match status" value="1"/>
</dbReference>
<evidence type="ECO:0000259" key="1">
    <source>
        <dbReference type="Pfam" id="PF04471"/>
    </source>
</evidence>
<dbReference type="InterPro" id="IPR052906">
    <property type="entry name" value="Type_IV_Methyl-Rstrct_Enzyme"/>
</dbReference>
<keyword evidence="3" id="KW-0540">Nuclease</keyword>
<dbReference type="GO" id="GO:0003677">
    <property type="term" value="F:DNA binding"/>
    <property type="evidence" value="ECO:0007669"/>
    <property type="project" value="InterPro"/>
</dbReference>
<dbReference type="KEGG" id="pdec:H1Q58_03375"/>
<reference evidence="3 4" key="1">
    <citation type="submission" date="2020-07" db="EMBL/GenBank/DDBJ databases">
        <title>Screening of a cold-adapted Planococcus bacterium producing protease in traditional shrimp paste and protease identification by genome sequencing.</title>
        <authorList>
            <person name="Gao R."/>
            <person name="Leng W."/>
            <person name="Chu Q."/>
            <person name="Wu X."/>
            <person name="Liu H."/>
            <person name="Li X."/>
        </authorList>
    </citation>
    <scope>NUCLEOTIDE SEQUENCE [LARGE SCALE GENOMIC DNA]</scope>
    <source>
        <strain evidence="3 4">XJ11</strain>
    </source>
</reference>
<keyword evidence="3" id="KW-0378">Hydrolase</keyword>
<dbReference type="Proteomes" id="UP000514716">
    <property type="component" value="Chromosome"/>
</dbReference>
<dbReference type="GO" id="GO:0015666">
    <property type="term" value="F:restriction endodeoxyribonuclease activity"/>
    <property type="evidence" value="ECO:0007669"/>
    <property type="project" value="TreeGrafter"/>
</dbReference>
<dbReference type="InterPro" id="IPR025745">
    <property type="entry name" value="Mrr-like_N_dom"/>
</dbReference>
<accession>A0A7D7QVZ5</accession>
<dbReference type="SUPFAM" id="SSF52980">
    <property type="entry name" value="Restriction endonuclease-like"/>
    <property type="match status" value="1"/>
</dbReference>
<evidence type="ECO:0000313" key="3">
    <source>
        <dbReference type="EMBL" id="QMT18074.1"/>
    </source>
</evidence>
<evidence type="ECO:0000313" key="4">
    <source>
        <dbReference type="Proteomes" id="UP000514716"/>
    </source>
</evidence>
<dbReference type="EMBL" id="CP059540">
    <property type="protein sequence ID" value="QMT18074.1"/>
    <property type="molecule type" value="Genomic_DNA"/>
</dbReference>
<dbReference type="InterPro" id="IPR011856">
    <property type="entry name" value="tRNA_endonuc-like_dom_sf"/>
</dbReference>
<dbReference type="Pfam" id="PF04471">
    <property type="entry name" value="Mrr_cat"/>
    <property type="match status" value="1"/>
</dbReference>
<feature type="domain" description="Restriction endonuclease type IV Mrr" evidence="1">
    <location>
        <begin position="158"/>
        <end position="276"/>
    </location>
</feature>
<dbReference type="PANTHER" id="PTHR30015">
    <property type="entry name" value="MRR RESTRICTION SYSTEM PROTEIN"/>
    <property type="match status" value="1"/>
</dbReference>
<dbReference type="InterPro" id="IPR007560">
    <property type="entry name" value="Restrct_endonuc_IV_Mrr"/>
</dbReference>
<dbReference type="RefSeq" id="WP_182092728.1">
    <property type="nucleotide sequence ID" value="NZ_CP059540.1"/>
</dbReference>
<name>A0A7D7QVZ5_PLAMR</name>
<proteinExistence type="predicted"/>
<dbReference type="AlphaFoldDB" id="A0A7D7QVZ5"/>
<sequence length="302" mass="34601">MAISGFQEFMYPFLKMMEDDKEHSLREAYSHLADEFGLTDKEREELLPRGKQRVLHNRIGWARTYLNKAGLLNTVRRGNYVITERGKQLLLDPSIEKIDNAFLMQFEEFQAFKNKGAVETNPVMSPVIEDITPLEEIEKNYRILKEEAKEDLLDKVKNGSPLFFERLVVELLVAMGYGGSITDAGQAIGRSGDEGIDGIIKEDVLGLDMIYLQAKRWENTVTRPEIQKFAGSLEGQRARKGVFITTSKFSEGAKGFVQMIDKKIILIDGDDLTEYMFTYNIGVGHEETFVIKKVDEDYFWEE</sequence>
<dbReference type="Gene3D" id="3.40.1350.10">
    <property type="match status" value="1"/>
</dbReference>